<proteinExistence type="predicted"/>
<dbReference type="PROSITE" id="PS50164">
    <property type="entry name" value="GIY_YIG"/>
    <property type="match status" value="1"/>
</dbReference>
<dbReference type="OrthoDB" id="4336423at2"/>
<feature type="domain" description="GIY-YIG" evidence="1">
    <location>
        <begin position="6"/>
        <end position="77"/>
    </location>
</feature>
<dbReference type="AlphaFoldDB" id="A0A1H9U556"/>
<dbReference type="InterPro" id="IPR035901">
    <property type="entry name" value="GIY-YIG_endonuc_sf"/>
</dbReference>
<organism evidence="2 3">
    <name type="scientific">Streptomyces qinglanensis</name>
    <dbReference type="NCBI Taxonomy" id="943816"/>
    <lineage>
        <taxon>Bacteria</taxon>
        <taxon>Bacillati</taxon>
        <taxon>Actinomycetota</taxon>
        <taxon>Actinomycetes</taxon>
        <taxon>Kitasatosporales</taxon>
        <taxon>Streptomycetaceae</taxon>
        <taxon>Streptomyces</taxon>
    </lineage>
</organism>
<name>A0A1H9U556_9ACTN</name>
<dbReference type="Gene3D" id="3.40.1440.10">
    <property type="entry name" value="GIY-YIG endonuclease"/>
    <property type="match status" value="1"/>
</dbReference>
<dbReference type="Proteomes" id="UP000182841">
    <property type="component" value="Unassembled WGS sequence"/>
</dbReference>
<reference evidence="3" key="1">
    <citation type="submission" date="2016-10" db="EMBL/GenBank/DDBJ databases">
        <authorList>
            <person name="Varghese N."/>
            <person name="Submissions S."/>
        </authorList>
    </citation>
    <scope>NUCLEOTIDE SEQUENCE [LARGE SCALE GENOMIC DNA]</scope>
    <source>
        <strain evidence="3">CGMCC 4.6825</strain>
    </source>
</reference>
<gene>
    <name evidence="2" type="ORF">SAMN05421870_107311</name>
</gene>
<protein>
    <submittedName>
        <fullName evidence="2">GIY-YIG catalytic domain-containing protein</fullName>
    </submittedName>
</protein>
<dbReference type="InterPro" id="IPR000305">
    <property type="entry name" value="GIY-YIG_endonuc"/>
</dbReference>
<dbReference type="CDD" id="cd00719">
    <property type="entry name" value="GIY-YIG_SF"/>
    <property type="match status" value="1"/>
</dbReference>
<dbReference type="EMBL" id="FOGO01000007">
    <property type="protein sequence ID" value="SES04203.1"/>
    <property type="molecule type" value="Genomic_DNA"/>
</dbReference>
<dbReference type="SUPFAM" id="SSF82771">
    <property type="entry name" value="GIY-YIG endonuclease"/>
    <property type="match status" value="1"/>
</dbReference>
<evidence type="ECO:0000313" key="2">
    <source>
        <dbReference type="EMBL" id="SES04203.1"/>
    </source>
</evidence>
<evidence type="ECO:0000313" key="3">
    <source>
        <dbReference type="Proteomes" id="UP000182841"/>
    </source>
</evidence>
<accession>A0A1H9U556</accession>
<dbReference type="RefSeq" id="WP_075001223.1">
    <property type="nucleotide sequence ID" value="NZ_FOGO01000007.1"/>
</dbReference>
<sequence length="151" mass="16977">MYLDDHPTALYRFYDGDDALLYVGITHNVEQRFAAHAVKAPWWHEAARQTVEWYDSRAAALAAELHAIRAERPRHNIAGSPWASGPRELTGCEITEGEAKELVRGLELGAALVDPVFVVDRKKERNRVAVLVSPEFYRQAMAAGDTHRPQT</sequence>
<dbReference type="Pfam" id="PF01541">
    <property type="entry name" value="GIY-YIG"/>
    <property type="match status" value="1"/>
</dbReference>
<keyword evidence="3" id="KW-1185">Reference proteome</keyword>
<evidence type="ECO:0000259" key="1">
    <source>
        <dbReference type="PROSITE" id="PS50164"/>
    </source>
</evidence>